<dbReference type="PANTHER" id="PTHR33067:SF35">
    <property type="entry name" value="ASPARTIC PEPTIDASE DDI1-TYPE DOMAIN-CONTAINING PROTEIN"/>
    <property type="match status" value="1"/>
</dbReference>
<proteinExistence type="predicted"/>
<protein>
    <recommendedName>
        <fullName evidence="2">Reverse transcriptase domain-containing protein</fullName>
    </recommendedName>
</protein>
<accession>A0A6L2MGR4</accession>
<reference evidence="1" key="1">
    <citation type="journal article" date="2019" name="Sci. Rep.">
        <title>Draft genome of Tanacetum cinerariifolium, the natural source of mosquito coil.</title>
        <authorList>
            <person name="Yamashiro T."/>
            <person name="Shiraishi A."/>
            <person name="Satake H."/>
            <person name="Nakayama K."/>
        </authorList>
    </citation>
    <scope>NUCLEOTIDE SEQUENCE</scope>
</reference>
<dbReference type="EMBL" id="BKCJ010006501">
    <property type="protein sequence ID" value="GEU72477.1"/>
    <property type="molecule type" value="Genomic_DNA"/>
</dbReference>
<dbReference type="PANTHER" id="PTHR33067">
    <property type="entry name" value="RNA-DIRECTED DNA POLYMERASE-RELATED"/>
    <property type="match status" value="1"/>
</dbReference>
<name>A0A6L2MGR4_TANCI</name>
<comment type="caution">
    <text evidence="1">The sequence shown here is derived from an EMBL/GenBank/DDBJ whole genome shotgun (WGS) entry which is preliminary data.</text>
</comment>
<dbReference type="Pfam" id="PF08284">
    <property type="entry name" value="RVP_2"/>
    <property type="match status" value="1"/>
</dbReference>
<dbReference type="Gene3D" id="2.40.70.10">
    <property type="entry name" value="Acid Proteases"/>
    <property type="match status" value="1"/>
</dbReference>
<dbReference type="AlphaFoldDB" id="A0A6L2MGR4"/>
<sequence>MIALCGYQSEEEVTEAIGEPTVEEYMMKTREDYGSGIARPNESDNKDAKEHIENVLEIVDLFYIPDVTKNQIMLQVFPMSLIRAVNRWLRNEPAGLVELTPTRLIIELADRTIKRRKRIAENVLVDIDKFIFPVDFVILDMLEDIKVPLILGRAFLSTAHTKIDVFKRKITLKVGNEKIMFKSDKPTSNIIKRVYALVLREQMELDLEARLMGEALILNRSLDPIYGDLIDEPMEDIGETRNDNDEISNGIDEYPSFCDIDTMIHIDCAYNLQFLCMIDKVDYEGKNVVGAFINVPIFVGNFSVVTYLAVVENMDAYRDEGMGDIIVGKLFCRKICVKSKRFDGMITIYNVASLFFWQWQLSSLAVGSSSGSGNSVTGSGNALCILFPTILP</sequence>
<dbReference type="CDD" id="cd00303">
    <property type="entry name" value="retropepsin_like"/>
    <property type="match status" value="1"/>
</dbReference>
<organism evidence="1">
    <name type="scientific">Tanacetum cinerariifolium</name>
    <name type="common">Dalmatian daisy</name>
    <name type="synonym">Chrysanthemum cinerariifolium</name>
    <dbReference type="NCBI Taxonomy" id="118510"/>
    <lineage>
        <taxon>Eukaryota</taxon>
        <taxon>Viridiplantae</taxon>
        <taxon>Streptophyta</taxon>
        <taxon>Embryophyta</taxon>
        <taxon>Tracheophyta</taxon>
        <taxon>Spermatophyta</taxon>
        <taxon>Magnoliopsida</taxon>
        <taxon>eudicotyledons</taxon>
        <taxon>Gunneridae</taxon>
        <taxon>Pentapetalae</taxon>
        <taxon>asterids</taxon>
        <taxon>campanulids</taxon>
        <taxon>Asterales</taxon>
        <taxon>Asteraceae</taxon>
        <taxon>Asteroideae</taxon>
        <taxon>Anthemideae</taxon>
        <taxon>Anthemidinae</taxon>
        <taxon>Tanacetum</taxon>
    </lineage>
</organism>
<evidence type="ECO:0008006" key="2">
    <source>
        <dbReference type="Google" id="ProtNLM"/>
    </source>
</evidence>
<gene>
    <name evidence="1" type="ORF">Tci_044455</name>
</gene>
<evidence type="ECO:0000313" key="1">
    <source>
        <dbReference type="EMBL" id="GEU72477.1"/>
    </source>
</evidence>
<dbReference type="InterPro" id="IPR021109">
    <property type="entry name" value="Peptidase_aspartic_dom_sf"/>
</dbReference>